<reference evidence="12 13" key="1">
    <citation type="submission" date="2017-12" db="EMBL/GenBank/DDBJ databases">
        <authorList>
            <person name="Hurst M.R.H."/>
        </authorList>
    </citation>
    <scope>NUCLEOTIDE SEQUENCE [LARGE SCALE GENOMIC DNA]</scope>
    <source>
        <strain evidence="12 13">SY-3-19</strain>
    </source>
</reference>
<dbReference type="PANTHER" id="PTHR42743">
    <property type="entry name" value="AMINO-ACID AMINOTRANSFERASE"/>
    <property type="match status" value="1"/>
</dbReference>
<dbReference type="OrthoDB" id="9805628at2"/>
<comment type="similarity">
    <text evidence="5">Belongs to the class-IV pyridoxal-phosphate-dependent aminotransferase family.</text>
</comment>
<dbReference type="SUPFAM" id="SSF56752">
    <property type="entry name" value="D-aminoacid aminotransferase-like PLP-dependent enzymes"/>
    <property type="match status" value="1"/>
</dbReference>
<evidence type="ECO:0000256" key="4">
    <source>
        <dbReference type="ARBA" id="ARBA00005072"/>
    </source>
</evidence>
<dbReference type="InterPro" id="IPR050571">
    <property type="entry name" value="Class-IV_PLP-Dep_Aminotrnsfr"/>
</dbReference>
<evidence type="ECO:0000256" key="8">
    <source>
        <dbReference type="ARBA" id="ARBA00023304"/>
    </source>
</evidence>
<accession>A0A2S7K5Q4</accession>
<evidence type="ECO:0000313" key="13">
    <source>
        <dbReference type="Proteomes" id="UP000239504"/>
    </source>
</evidence>
<comment type="function">
    <text evidence="1">Acts on leucine, isoleucine and valine.</text>
</comment>
<organism evidence="12 13">
    <name type="scientific">Hyphococcus luteus</name>
    <dbReference type="NCBI Taxonomy" id="2058213"/>
    <lineage>
        <taxon>Bacteria</taxon>
        <taxon>Pseudomonadati</taxon>
        <taxon>Pseudomonadota</taxon>
        <taxon>Alphaproteobacteria</taxon>
        <taxon>Parvularculales</taxon>
        <taxon>Parvularculaceae</taxon>
        <taxon>Hyphococcus</taxon>
    </lineage>
</organism>
<dbReference type="RefSeq" id="WP_104829082.1">
    <property type="nucleotide sequence ID" value="NZ_PJCH01000005.1"/>
</dbReference>
<evidence type="ECO:0000256" key="6">
    <source>
        <dbReference type="ARBA" id="ARBA00013053"/>
    </source>
</evidence>
<evidence type="ECO:0000313" key="12">
    <source>
        <dbReference type="EMBL" id="PQA87837.1"/>
    </source>
</evidence>
<evidence type="ECO:0000256" key="2">
    <source>
        <dbReference type="ARBA" id="ARBA00004824"/>
    </source>
</evidence>
<comment type="pathway">
    <text evidence="2">Amino-acid biosynthesis; L-isoleucine biosynthesis; L-isoleucine from 2-oxobutanoate: step 4/4.</text>
</comment>
<dbReference type="GO" id="GO:0004084">
    <property type="term" value="F:branched-chain-amino-acid transaminase activity"/>
    <property type="evidence" value="ECO:0007669"/>
    <property type="project" value="UniProtKB-EC"/>
</dbReference>
<dbReference type="EMBL" id="PJCH01000005">
    <property type="protein sequence ID" value="PQA87837.1"/>
    <property type="molecule type" value="Genomic_DNA"/>
</dbReference>
<dbReference type="Pfam" id="PF01063">
    <property type="entry name" value="Aminotran_4"/>
    <property type="match status" value="1"/>
</dbReference>
<dbReference type="InterPro" id="IPR043131">
    <property type="entry name" value="BCAT-like_N"/>
</dbReference>
<keyword evidence="12" id="KW-0032">Aminotransferase</keyword>
<evidence type="ECO:0000256" key="1">
    <source>
        <dbReference type="ARBA" id="ARBA00003109"/>
    </source>
</evidence>
<proteinExistence type="inferred from homology"/>
<dbReference type="AlphaFoldDB" id="A0A2S7K5Q4"/>
<dbReference type="InterPro" id="IPR001544">
    <property type="entry name" value="Aminotrans_IV"/>
</dbReference>
<keyword evidence="13" id="KW-1185">Reference proteome</keyword>
<comment type="caution">
    <text evidence="12">The sequence shown here is derived from an EMBL/GenBank/DDBJ whole genome shotgun (WGS) entry which is preliminary data.</text>
</comment>
<evidence type="ECO:0000256" key="10">
    <source>
        <dbReference type="ARBA" id="ARBA00048798"/>
    </source>
</evidence>
<evidence type="ECO:0000256" key="11">
    <source>
        <dbReference type="ARBA" id="ARBA00049229"/>
    </source>
</evidence>
<evidence type="ECO:0000256" key="5">
    <source>
        <dbReference type="ARBA" id="ARBA00009320"/>
    </source>
</evidence>
<keyword evidence="8" id="KW-0028">Amino-acid biosynthesis</keyword>
<dbReference type="InterPro" id="IPR036038">
    <property type="entry name" value="Aminotransferase-like"/>
</dbReference>
<protein>
    <recommendedName>
        <fullName evidence="7">Probable branched-chain-amino-acid aminotransferase</fullName>
        <ecNumber evidence="6">2.6.1.42</ecNumber>
    </recommendedName>
</protein>
<evidence type="ECO:0000256" key="3">
    <source>
        <dbReference type="ARBA" id="ARBA00004931"/>
    </source>
</evidence>
<comment type="catalytic activity">
    <reaction evidence="9">
        <text>L-valine + 2-oxoglutarate = 3-methyl-2-oxobutanoate + L-glutamate</text>
        <dbReference type="Rhea" id="RHEA:24813"/>
        <dbReference type="ChEBI" id="CHEBI:11851"/>
        <dbReference type="ChEBI" id="CHEBI:16810"/>
        <dbReference type="ChEBI" id="CHEBI:29985"/>
        <dbReference type="ChEBI" id="CHEBI:57762"/>
        <dbReference type="EC" id="2.6.1.42"/>
    </reaction>
</comment>
<keyword evidence="8" id="KW-0100">Branched-chain amino acid biosynthesis</keyword>
<evidence type="ECO:0000256" key="7">
    <source>
        <dbReference type="ARBA" id="ARBA00014472"/>
    </source>
</evidence>
<name>A0A2S7K5Q4_9PROT</name>
<comment type="pathway">
    <text evidence="3">Amino-acid biosynthesis; L-valine biosynthesis; L-valine from pyruvate: step 4/4.</text>
</comment>
<dbReference type="InterPro" id="IPR043132">
    <property type="entry name" value="BCAT-like_C"/>
</dbReference>
<dbReference type="GO" id="GO:0009082">
    <property type="term" value="P:branched-chain amino acid biosynthetic process"/>
    <property type="evidence" value="ECO:0007669"/>
    <property type="project" value="UniProtKB-KW"/>
</dbReference>
<comment type="pathway">
    <text evidence="4">Amino-acid biosynthesis; L-leucine biosynthesis; L-leucine from 3-methyl-2-oxobutanoate: step 4/4.</text>
</comment>
<comment type="catalytic activity">
    <reaction evidence="11">
        <text>L-leucine + 2-oxoglutarate = 4-methyl-2-oxopentanoate + L-glutamate</text>
        <dbReference type="Rhea" id="RHEA:18321"/>
        <dbReference type="ChEBI" id="CHEBI:16810"/>
        <dbReference type="ChEBI" id="CHEBI:17865"/>
        <dbReference type="ChEBI" id="CHEBI:29985"/>
        <dbReference type="ChEBI" id="CHEBI:57427"/>
        <dbReference type="EC" id="2.6.1.42"/>
    </reaction>
</comment>
<gene>
    <name evidence="12" type="ORF">CW354_05650</name>
</gene>
<sequence>MAFWLNGAYREDSTAIDIADRGFLLGDGVFETILLSGGLPAFLSAHLARMRAGAEALGIEAKIDEAAIAGALAELARRNEAQEGFASARLTLTRGVGPRGLVVAKGVAKPTLLATADAYAPPDGAEALRFIVSRQRRNELSAASRWKTLNYLDNILARAQATEAGADDALMLNSAGRIACASAANIFLIRGESVTTPPVSEGALPGIVRAVLLENAGAAGVEMREAPVEAKDLDGAALFVTNSLVGLRPAALRGGAPDGEAQVLKRLQSCYGEAMKRDLEGRAGQ</sequence>
<dbReference type="PANTHER" id="PTHR42743:SF11">
    <property type="entry name" value="AMINODEOXYCHORISMATE LYASE"/>
    <property type="match status" value="1"/>
</dbReference>
<dbReference type="Proteomes" id="UP000239504">
    <property type="component" value="Unassembled WGS sequence"/>
</dbReference>
<keyword evidence="12" id="KW-0808">Transferase</keyword>
<dbReference type="Gene3D" id="3.30.470.10">
    <property type="match status" value="1"/>
</dbReference>
<comment type="catalytic activity">
    <reaction evidence="10">
        <text>L-isoleucine + 2-oxoglutarate = (S)-3-methyl-2-oxopentanoate + L-glutamate</text>
        <dbReference type="Rhea" id="RHEA:24801"/>
        <dbReference type="ChEBI" id="CHEBI:16810"/>
        <dbReference type="ChEBI" id="CHEBI:29985"/>
        <dbReference type="ChEBI" id="CHEBI:35146"/>
        <dbReference type="ChEBI" id="CHEBI:58045"/>
        <dbReference type="EC" id="2.6.1.42"/>
    </reaction>
</comment>
<dbReference type="EC" id="2.6.1.42" evidence="6"/>
<evidence type="ECO:0000256" key="9">
    <source>
        <dbReference type="ARBA" id="ARBA00048212"/>
    </source>
</evidence>
<dbReference type="Gene3D" id="3.20.10.10">
    <property type="entry name" value="D-amino Acid Aminotransferase, subunit A, domain 2"/>
    <property type="match status" value="1"/>
</dbReference>